<dbReference type="InterPro" id="IPR000477">
    <property type="entry name" value="RT_dom"/>
</dbReference>
<dbReference type="PANTHER" id="PTHR47027">
    <property type="entry name" value="REVERSE TRANSCRIPTASE DOMAIN-CONTAINING PROTEIN"/>
    <property type="match status" value="1"/>
</dbReference>
<protein>
    <recommendedName>
        <fullName evidence="1">Reverse transcriptase domain-containing protein</fullName>
    </recommendedName>
</protein>
<dbReference type="PANTHER" id="PTHR47027:SF30">
    <property type="entry name" value="THAP-TYPE DOMAIN-CONTAINING PROTEIN"/>
    <property type="match status" value="1"/>
</dbReference>
<dbReference type="InterPro" id="IPR043502">
    <property type="entry name" value="DNA/RNA_pol_sf"/>
</dbReference>
<organism evidence="2 3">
    <name type="scientific">Hemibagrus guttatus</name>
    <dbReference type="NCBI Taxonomy" id="175788"/>
    <lineage>
        <taxon>Eukaryota</taxon>
        <taxon>Metazoa</taxon>
        <taxon>Chordata</taxon>
        <taxon>Craniata</taxon>
        <taxon>Vertebrata</taxon>
        <taxon>Euteleostomi</taxon>
        <taxon>Actinopterygii</taxon>
        <taxon>Neopterygii</taxon>
        <taxon>Teleostei</taxon>
        <taxon>Ostariophysi</taxon>
        <taxon>Siluriformes</taxon>
        <taxon>Bagridae</taxon>
        <taxon>Hemibagrus</taxon>
    </lineage>
</organism>
<evidence type="ECO:0000313" key="3">
    <source>
        <dbReference type="Proteomes" id="UP001274896"/>
    </source>
</evidence>
<feature type="domain" description="Reverse transcriptase" evidence="1">
    <location>
        <begin position="119"/>
        <end position="386"/>
    </location>
</feature>
<gene>
    <name evidence="2" type="ORF">QTP70_032313</name>
</gene>
<dbReference type="CDD" id="cd01650">
    <property type="entry name" value="RT_nLTR_like"/>
    <property type="match status" value="1"/>
</dbReference>
<evidence type="ECO:0000313" key="2">
    <source>
        <dbReference type="EMBL" id="KAK3543967.1"/>
    </source>
</evidence>
<evidence type="ECO:0000259" key="1">
    <source>
        <dbReference type="PROSITE" id="PS50878"/>
    </source>
</evidence>
<proteinExistence type="predicted"/>
<accession>A0AAE0R627</accession>
<sequence>MEKALGKFWQNVWHLRRGKQLSANTVYSGGGELLATTGDIVGRWKEYFEDLLNPTDTRSVEETEVEDLEVDSSITQAEVTEVVQQLLSGKAPRVDEIRPEYLKSLDVVGLSWLTCLCNIAWRSGTVPLDWATGVMVPLFKKGDRRVCSNYRGITLLSLPGKVYSRVLERRVQPLVEPRIQEEQCGFRPSRGTLDQLYTLHRVLEGSWEFAQPVHMFFVDLEKAFDRVPRGILWEVLWEYRVSGPLLRAVRSLYNWSRSLVRIASCKSDLFPVHVGLRQGCPLSPVLFIVFMDRISRRSQGLEGVRFGDHRISSLIFADVVLLASSGLDLQHALGRFAAECEAAGMRVSTSKSEAMVLDRKKVACTLQVGGEVLPQVEEFKYLGVLFTSEGRMDREIDRWIGAAAAVMRSMYRSVVVKKELSRKAKLSIYQSIYVPILTYGHELWVMTERVRSRIQAAEMSFLCRVAGCSLRDRVRSSVTREELGVEPLLLHIERGQLRWLGHLFQMPPGRLPGEVFQACPTRKRPRGRPRTRWRDYVFRLAWECLGVPPEELEEVAREREVECVCADCAGLCLSPRGFSGAQRGI</sequence>
<dbReference type="Pfam" id="PF00078">
    <property type="entry name" value="RVT_1"/>
    <property type="match status" value="1"/>
</dbReference>
<dbReference type="SUPFAM" id="SSF56672">
    <property type="entry name" value="DNA/RNA polymerases"/>
    <property type="match status" value="1"/>
</dbReference>
<dbReference type="Proteomes" id="UP001274896">
    <property type="component" value="Unassembled WGS sequence"/>
</dbReference>
<dbReference type="EMBL" id="JAUCMX010000006">
    <property type="protein sequence ID" value="KAK3543967.1"/>
    <property type="molecule type" value="Genomic_DNA"/>
</dbReference>
<comment type="caution">
    <text evidence="2">The sequence shown here is derived from an EMBL/GenBank/DDBJ whole genome shotgun (WGS) entry which is preliminary data.</text>
</comment>
<name>A0AAE0R627_9TELE</name>
<dbReference type="PROSITE" id="PS50878">
    <property type="entry name" value="RT_POL"/>
    <property type="match status" value="1"/>
</dbReference>
<reference evidence="2" key="1">
    <citation type="submission" date="2023-06" db="EMBL/GenBank/DDBJ databases">
        <title>Male Hemibagrus guttatus genome.</title>
        <authorList>
            <person name="Bian C."/>
        </authorList>
    </citation>
    <scope>NUCLEOTIDE SEQUENCE</scope>
    <source>
        <strain evidence="2">Male_cb2023</strain>
        <tissue evidence="2">Muscle</tissue>
    </source>
</reference>
<dbReference type="AlphaFoldDB" id="A0AAE0R627"/>
<keyword evidence="3" id="KW-1185">Reference proteome</keyword>